<evidence type="ECO:0000256" key="4">
    <source>
        <dbReference type="ARBA" id="ARBA00023136"/>
    </source>
</evidence>
<dbReference type="EMBL" id="MELK01000047">
    <property type="protein sequence ID" value="OFW56326.1"/>
    <property type="molecule type" value="Genomic_DNA"/>
</dbReference>
<evidence type="ECO:0000313" key="8">
    <source>
        <dbReference type="Proteomes" id="UP000177876"/>
    </source>
</evidence>
<keyword evidence="2 5" id="KW-0812">Transmembrane</keyword>
<dbReference type="Proteomes" id="UP000177876">
    <property type="component" value="Unassembled WGS sequence"/>
</dbReference>
<dbReference type="PANTHER" id="PTHR43632:SF1">
    <property type="entry name" value="PERMEASE COMPONENT OF TUNGSTATE ABC TRANSPORTER"/>
    <property type="match status" value="1"/>
</dbReference>
<evidence type="ECO:0000313" key="7">
    <source>
        <dbReference type="EMBL" id="OFW56326.1"/>
    </source>
</evidence>
<dbReference type="AlphaFoldDB" id="A0A1F2WHL5"/>
<sequence>MGDIWNGLVQAFKLIIHLDPYVMKITLFTLFVCGIATFFGMLLGIPLGSALAVYRFRGRRLLITLVNAGMGLPPVVVGLFVYLFLKRRGPLGFLNWLYTPTAIIIAEIVLAMPLIAGITLAALQNQNPKIRLQAKSLGAGEVRSIITLLRETRISLIAAVIAGFGAIISEVGAAMMVGGNLTLNSQPYTRTLTTAIVLEVSKGESETAIALGIILLAITVLLVWLMTLLQQGSLLNYPTRIARSLVSRRKKEEAA</sequence>
<dbReference type="InterPro" id="IPR035906">
    <property type="entry name" value="MetI-like_sf"/>
</dbReference>
<evidence type="ECO:0000256" key="5">
    <source>
        <dbReference type="RuleBase" id="RU363032"/>
    </source>
</evidence>
<dbReference type="InterPro" id="IPR049783">
    <property type="entry name" value="ABC_perm_TupB-like"/>
</dbReference>
<dbReference type="GO" id="GO:0005886">
    <property type="term" value="C:plasma membrane"/>
    <property type="evidence" value="ECO:0007669"/>
    <property type="project" value="UniProtKB-SubCell"/>
</dbReference>
<proteinExistence type="inferred from homology"/>
<evidence type="ECO:0000256" key="1">
    <source>
        <dbReference type="ARBA" id="ARBA00004141"/>
    </source>
</evidence>
<feature type="transmembrane region" description="Helical" evidence="5">
    <location>
        <begin position="154"/>
        <end position="177"/>
    </location>
</feature>
<evidence type="ECO:0000259" key="6">
    <source>
        <dbReference type="PROSITE" id="PS50928"/>
    </source>
</evidence>
<feature type="domain" description="ABC transmembrane type-1" evidence="6">
    <location>
        <begin position="26"/>
        <end position="226"/>
    </location>
</feature>
<feature type="transmembrane region" description="Helical" evidence="5">
    <location>
        <begin position="27"/>
        <end position="54"/>
    </location>
</feature>
<dbReference type="InterPro" id="IPR000515">
    <property type="entry name" value="MetI-like"/>
</dbReference>
<evidence type="ECO:0000256" key="2">
    <source>
        <dbReference type="ARBA" id="ARBA00022692"/>
    </source>
</evidence>
<comment type="caution">
    <text evidence="7">The sequence shown here is derived from an EMBL/GenBank/DDBJ whole genome shotgun (WGS) entry which is preliminary data.</text>
</comment>
<dbReference type="GO" id="GO:0055085">
    <property type="term" value="P:transmembrane transport"/>
    <property type="evidence" value="ECO:0007669"/>
    <property type="project" value="InterPro"/>
</dbReference>
<dbReference type="STRING" id="1797197.A2Y75_03760"/>
<comment type="subcellular location">
    <subcellularLocation>
        <location evidence="5">Cell membrane</location>
        <topology evidence="5">Multi-pass membrane protein</topology>
    </subcellularLocation>
    <subcellularLocation>
        <location evidence="1">Membrane</location>
        <topology evidence="1">Multi-pass membrane protein</topology>
    </subcellularLocation>
</comment>
<evidence type="ECO:0000256" key="3">
    <source>
        <dbReference type="ARBA" id="ARBA00022989"/>
    </source>
</evidence>
<reference evidence="7 8" key="1">
    <citation type="journal article" date="2016" name="Nat. Commun.">
        <title>Thousands of microbial genomes shed light on interconnected biogeochemical processes in an aquifer system.</title>
        <authorList>
            <person name="Anantharaman K."/>
            <person name="Brown C.T."/>
            <person name="Hug L.A."/>
            <person name="Sharon I."/>
            <person name="Castelle C.J."/>
            <person name="Probst A.J."/>
            <person name="Thomas B.C."/>
            <person name="Singh A."/>
            <person name="Wilkins M.J."/>
            <person name="Karaoz U."/>
            <person name="Brodie E.L."/>
            <person name="Williams K.H."/>
            <person name="Hubbard S.S."/>
            <person name="Banfield J.F."/>
        </authorList>
    </citation>
    <scope>NUCLEOTIDE SEQUENCE [LARGE SCALE GENOMIC DNA]</scope>
</reference>
<feature type="transmembrane region" description="Helical" evidence="5">
    <location>
        <begin position="61"/>
        <end position="85"/>
    </location>
</feature>
<keyword evidence="5" id="KW-0813">Transport</keyword>
<dbReference type="Pfam" id="PF00528">
    <property type="entry name" value="BPD_transp_1"/>
    <property type="match status" value="1"/>
</dbReference>
<dbReference type="SUPFAM" id="SSF161098">
    <property type="entry name" value="MetI-like"/>
    <property type="match status" value="1"/>
</dbReference>
<comment type="similarity">
    <text evidence="5">Belongs to the binding-protein-dependent transport system permease family.</text>
</comment>
<gene>
    <name evidence="7" type="ORF">A2Y75_03760</name>
</gene>
<dbReference type="PROSITE" id="PS50928">
    <property type="entry name" value="ABC_TM1"/>
    <property type="match status" value="1"/>
</dbReference>
<dbReference type="NCBIfam" id="NF038017">
    <property type="entry name" value="ABC_perm1"/>
    <property type="match status" value="1"/>
</dbReference>
<dbReference type="PANTHER" id="PTHR43632">
    <property type="entry name" value="PERMEASE COMPONENT OF TUNGSTATE ABC TRANSPORTER"/>
    <property type="match status" value="1"/>
</dbReference>
<dbReference type="Gene3D" id="1.10.3720.10">
    <property type="entry name" value="MetI-like"/>
    <property type="match status" value="1"/>
</dbReference>
<dbReference type="CDD" id="cd06261">
    <property type="entry name" value="TM_PBP2"/>
    <property type="match status" value="1"/>
</dbReference>
<name>A0A1F2WHL5_9ACTN</name>
<feature type="transmembrane region" description="Helical" evidence="5">
    <location>
        <begin position="208"/>
        <end position="229"/>
    </location>
</feature>
<accession>A0A1F2WHL5</accession>
<keyword evidence="3 5" id="KW-1133">Transmembrane helix</keyword>
<keyword evidence="4 5" id="KW-0472">Membrane</keyword>
<organism evidence="7 8">
    <name type="scientific">Candidatus Solincola sediminis</name>
    <dbReference type="NCBI Taxonomy" id="1797199"/>
    <lineage>
        <taxon>Bacteria</taxon>
        <taxon>Bacillati</taxon>
        <taxon>Actinomycetota</taxon>
        <taxon>Candidatus Geothermincolia</taxon>
        <taxon>Candidatus Geothermincolales</taxon>
        <taxon>Candidatus Geothermincolaceae</taxon>
        <taxon>Candidatus Solincola</taxon>
    </lineage>
</organism>
<feature type="transmembrane region" description="Helical" evidence="5">
    <location>
        <begin position="97"/>
        <end position="123"/>
    </location>
</feature>
<protein>
    <recommendedName>
        <fullName evidence="6">ABC transmembrane type-1 domain-containing protein</fullName>
    </recommendedName>
</protein>